<dbReference type="KEGG" id="hazt:108673291"/>
<gene>
    <name evidence="6" type="primary">LOC108673291</name>
</gene>
<dbReference type="AlphaFoldDB" id="A0A8B7NS53"/>
<dbReference type="PANTHER" id="PTHR23236:SF11">
    <property type="entry name" value="EUKARYOTIC TRANSLATION INITIATION FACTOR 4H"/>
    <property type="match status" value="1"/>
</dbReference>
<dbReference type="Gene3D" id="3.30.70.330">
    <property type="match status" value="1"/>
</dbReference>
<dbReference type="InterPro" id="IPR035979">
    <property type="entry name" value="RBD_domain_sf"/>
</dbReference>
<dbReference type="OrthoDB" id="48651at2759"/>
<proteinExistence type="predicted"/>
<evidence type="ECO:0000256" key="1">
    <source>
        <dbReference type="ARBA" id="ARBA00022884"/>
    </source>
</evidence>
<evidence type="ECO:0000259" key="4">
    <source>
        <dbReference type="PROSITE" id="PS50102"/>
    </source>
</evidence>
<dbReference type="Proteomes" id="UP000694843">
    <property type="component" value="Unplaced"/>
</dbReference>
<dbReference type="OMA" id="ECKGGWD"/>
<organism evidence="5 6">
    <name type="scientific">Hyalella azteca</name>
    <name type="common">Amphipod</name>
    <dbReference type="NCBI Taxonomy" id="294128"/>
    <lineage>
        <taxon>Eukaryota</taxon>
        <taxon>Metazoa</taxon>
        <taxon>Ecdysozoa</taxon>
        <taxon>Arthropoda</taxon>
        <taxon>Crustacea</taxon>
        <taxon>Multicrustacea</taxon>
        <taxon>Malacostraca</taxon>
        <taxon>Eumalacostraca</taxon>
        <taxon>Peracarida</taxon>
        <taxon>Amphipoda</taxon>
        <taxon>Senticaudata</taxon>
        <taxon>Talitrida</taxon>
        <taxon>Talitroidea</taxon>
        <taxon>Hyalellidae</taxon>
        <taxon>Hyalella</taxon>
    </lineage>
</organism>
<dbReference type="Pfam" id="PF00076">
    <property type="entry name" value="RRM_1"/>
    <property type="match status" value="1"/>
</dbReference>
<dbReference type="GeneID" id="108673291"/>
<accession>A0A8B7NS53</accession>
<feature type="domain" description="RRM" evidence="4">
    <location>
        <begin position="78"/>
        <end position="156"/>
    </location>
</feature>
<dbReference type="SMART" id="SM00360">
    <property type="entry name" value="RRM"/>
    <property type="match status" value="1"/>
</dbReference>
<feature type="compositionally biased region" description="Basic and acidic residues" evidence="3">
    <location>
        <begin position="247"/>
        <end position="274"/>
    </location>
</feature>
<dbReference type="InterPro" id="IPR012677">
    <property type="entry name" value="Nucleotide-bd_a/b_plait_sf"/>
</dbReference>
<dbReference type="GO" id="GO:0003723">
    <property type="term" value="F:RNA binding"/>
    <property type="evidence" value="ECO:0007669"/>
    <property type="project" value="UniProtKB-UniRule"/>
</dbReference>
<feature type="compositionally biased region" description="Gly residues" evidence="3">
    <location>
        <begin position="1"/>
        <end position="47"/>
    </location>
</feature>
<evidence type="ECO:0000313" key="6">
    <source>
        <dbReference type="RefSeq" id="XP_018016579.1"/>
    </source>
</evidence>
<dbReference type="SUPFAM" id="SSF54928">
    <property type="entry name" value="RNA-binding domain, RBD"/>
    <property type="match status" value="1"/>
</dbReference>
<evidence type="ECO:0000256" key="3">
    <source>
        <dbReference type="SAM" id="MobiDB-lite"/>
    </source>
</evidence>
<dbReference type="GO" id="GO:0003743">
    <property type="term" value="F:translation initiation factor activity"/>
    <property type="evidence" value="ECO:0007669"/>
    <property type="project" value="UniProtKB-KW"/>
</dbReference>
<feature type="compositionally biased region" description="Basic and acidic residues" evidence="3">
    <location>
        <begin position="155"/>
        <end position="190"/>
    </location>
</feature>
<evidence type="ECO:0000256" key="2">
    <source>
        <dbReference type="PROSITE-ProRule" id="PRU00176"/>
    </source>
</evidence>
<sequence length="317" mass="33190">MAGTEGYRGGGNGGGRYNGGGGGRYEGGGGGRYDGGRYDGGGGGGGRYDGRYNDRGGGGGGGGYDRRQPKPMPTEPPFTAYVGNLSIQSVQGDVEHLFESEGLKTKNVRMVHDRETGNFKRFCYVEFEDGADLEKALELDGAQYMECSIRVDIADQPKGRGDRDGGFGDRGRGRGRGREDYGGRRDDFRGGHGGGDWGPGGGGRYRDGGPGGIRGGFNDRGGGGFGGGGGYGGGRFSGGGGGPDFGGGRRERRDSDRSRNAEEFREPTAEDVANRPRLKLLPRTVKDPINQIAAATSNASIFGEGKPRDETKFSAKP</sequence>
<feature type="compositionally biased region" description="Basic and acidic residues" evidence="3">
    <location>
        <begin position="305"/>
        <end position="317"/>
    </location>
</feature>
<dbReference type="PANTHER" id="PTHR23236">
    <property type="entry name" value="EUKARYOTIC TRANSLATION INITIATION FACTOR 4B/4H"/>
    <property type="match status" value="1"/>
</dbReference>
<reference evidence="6" key="1">
    <citation type="submission" date="2025-08" db="UniProtKB">
        <authorList>
            <consortium name="RefSeq"/>
        </authorList>
    </citation>
    <scope>IDENTIFICATION</scope>
    <source>
        <tissue evidence="6">Whole organism</tissue>
    </source>
</reference>
<evidence type="ECO:0000313" key="5">
    <source>
        <dbReference type="Proteomes" id="UP000694843"/>
    </source>
</evidence>
<dbReference type="RefSeq" id="XP_018016579.1">
    <property type="nucleotide sequence ID" value="XM_018161090.2"/>
</dbReference>
<keyword evidence="5" id="KW-1185">Reference proteome</keyword>
<protein>
    <submittedName>
        <fullName evidence="6">Eukaryotic translation initiation factor 4H isoform X1</fullName>
    </submittedName>
</protein>
<feature type="region of interest" description="Disordered" evidence="3">
    <location>
        <begin position="1"/>
        <end position="78"/>
    </location>
</feature>
<keyword evidence="6" id="KW-0396">Initiation factor</keyword>
<dbReference type="InterPro" id="IPR000504">
    <property type="entry name" value="RRM_dom"/>
</dbReference>
<feature type="region of interest" description="Disordered" evidence="3">
    <location>
        <begin position="155"/>
        <end position="277"/>
    </location>
</feature>
<dbReference type="PROSITE" id="PS50102">
    <property type="entry name" value="RRM"/>
    <property type="match status" value="1"/>
</dbReference>
<feature type="compositionally biased region" description="Gly residues" evidence="3">
    <location>
        <begin position="191"/>
        <end position="246"/>
    </location>
</feature>
<feature type="region of interest" description="Disordered" evidence="3">
    <location>
        <begin position="296"/>
        <end position="317"/>
    </location>
</feature>
<name>A0A8B7NS53_HYAAZ</name>
<keyword evidence="6" id="KW-0648">Protein biosynthesis</keyword>
<keyword evidence="1 2" id="KW-0694">RNA-binding</keyword>